<sequence>MDFTQLRNIISRYCVGEEIWVDSRTVYIGHKEPPPGAEAYIPQRYPDNRIVSSKYTFWNFVPKNLFEQFRRIANFYFLVIFLVQLIIDTPTSPVTSGLPLFFVITVTAIKQPVIFSPRLSMDCLNFGLIIDGATLSAILKANQEGVGCGNYREIFLEISRNCSAVLCCRMAPLQKAQIVKLIKASKEHPITLAVGDGANDVSMILEAHVGIGIMGKEGRQAARNSDYAIPKFKHLKKMLLVHGHYYYIRIAELVQYFFYKNVCFIFPQFLYQFFCGFSQQPLYDTAYLTLYNISFTSLPILLYSLVEQHVTMDTLKRDPSLYRDIAKNSLLRWPVFLYWTCLGLFDAVIFFFGAYFLFDNTTFTSNGQLMTTNTQMMFGNWTFGTLVFTVLVFTVTLKLALDTHHWTWINHFVVWGSLLFYVIFSLLWGGIIWPFLNYQRMYYVFMQMLSSGPAWLSIILLITVSLLPDVIKKVLCRALCPTAIERAQDHEKLSVAVVAESTPLSSRRSCKGASTDSSRLHLAAAEVLSLRRSDSLPQKLLVHLTEGGGADLRPLSPYMLRLSGAGFAYYAPGPETSV</sequence>
<gene>
    <name evidence="11" type="primary">LOC104946953</name>
</gene>
<dbReference type="FunFam" id="3.40.50.1000:FF:000313">
    <property type="entry name" value="Phospholipid-transporting ATPase IH-like protein"/>
    <property type="match status" value="1"/>
</dbReference>
<reference evidence="11" key="1">
    <citation type="submission" date="2025-08" db="UniProtKB">
        <authorList>
            <consortium name="RefSeq"/>
        </authorList>
    </citation>
    <scope>IDENTIFICATION</scope>
    <source>
        <tissue evidence="11">Muscle</tissue>
    </source>
</reference>
<feature type="transmembrane region" description="Helical" evidence="7">
    <location>
        <begin position="442"/>
        <end position="467"/>
    </location>
</feature>
<dbReference type="Pfam" id="PF16209">
    <property type="entry name" value="PhoLip_ATPase_N"/>
    <property type="match status" value="1"/>
</dbReference>
<dbReference type="InterPro" id="IPR032631">
    <property type="entry name" value="P-type_ATPase_N"/>
</dbReference>
<feature type="domain" description="P-type ATPase C-terminal" evidence="9">
    <location>
        <begin position="222"/>
        <end position="482"/>
    </location>
</feature>
<proteinExistence type="predicted"/>
<dbReference type="Pfam" id="PF16212">
    <property type="entry name" value="PhoLip_ATPase_C"/>
    <property type="match status" value="1"/>
</dbReference>
<keyword evidence="6 7" id="KW-0472">Membrane</keyword>
<keyword evidence="4" id="KW-0460">Magnesium</keyword>
<dbReference type="GO" id="GO:0045332">
    <property type="term" value="P:phospholipid translocation"/>
    <property type="evidence" value="ECO:0007669"/>
    <property type="project" value="TreeGrafter"/>
</dbReference>
<feature type="transmembrane region" description="Helical" evidence="7">
    <location>
        <begin position="378"/>
        <end position="400"/>
    </location>
</feature>
<keyword evidence="2 7" id="KW-0812">Transmembrane</keyword>
<feature type="transmembrane region" description="Helical" evidence="7">
    <location>
        <begin position="412"/>
        <end position="436"/>
    </location>
</feature>
<feature type="transmembrane region" description="Helical" evidence="7">
    <location>
        <begin position="93"/>
        <end position="109"/>
    </location>
</feature>
<evidence type="ECO:0000256" key="4">
    <source>
        <dbReference type="ARBA" id="ARBA00022842"/>
    </source>
</evidence>
<dbReference type="PANTHER" id="PTHR24092:SF33">
    <property type="entry name" value="PHOSPHOLIPID-TRANSPORTING ATPASE IH"/>
    <property type="match status" value="1"/>
</dbReference>
<dbReference type="GO" id="GO:0055037">
    <property type="term" value="C:recycling endosome"/>
    <property type="evidence" value="ECO:0007669"/>
    <property type="project" value="TreeGrafter"/>
</dbReference>
<dbReference type="GO" id="GO:0140326">
    <property type="term" value="F:ATPase-coupled intramembrane lipid transporter activity"/>
    <property type="evidence" value="ECO:0007669"/>
    <property type="project" value="TreeGrafter"/>
</dbReference>
<dbReference type="GO" id="GO:0005524">
    <property type="term" value="F:ATP binding"/>
    <property type="evidence" value="ECO:0007669"/>
    <property type="project" value="InterPro"/>
</dbReference>
<feature type="transmembrane region" description="Helical" evidence="7">
    <location>
        <begin position="72"/>
        <end position="87"/>
    </location>
</feature>
<evidence type="ECO:0000256" key="3">
    <source>
        <dbReference type="ARBA" id="ARBA00022723"/>
    </source>
</evidence>
<feature type="domain" description="P-type ATPase N-terminal" evidence="8">
    <location>
        <begin position="42"/>
        <end position="96"/>
    </location>
</feature>
<name>A0A6I9NA11_9TELE</name>
<feature type="transmembrane region" description="Helical" evidence="7">
    <location>
        <begin position="256"/>
        <end position="274"/>
    </location>
</feature>
<dbReference type="GO" id="GO:0046872">
    <property type="term" value="F:metal ion binding"/>
    <property type="evidence" value="ECO:0007669"/>
    <property type="project" value="UniProtKB-KW"/>
</dbReference>
<dbReference type="InterPro" id="IPR032630">
    <property type="entry name" value="P_typ_ATPase_c"/>
</dbReference>
<evidence type="ECO:0000256" key="7">
    <source>
        <dbReference type="SAM" id="Phobius"/>
    </source>
</evidence>
<organism evidence="10 11">
    <name type="scientific">Notothenia coriiceps</name>
    <name type="common">black rockcod</name>
    <dbReference type="NCBI Taxonomy" id="8208"/>
    <lineage>
        <taxon>Eukaryota</taxon>
        <taxon>Metazoa</taxon>
        <taxon>Chordata</taxon>
        <taxon>Craniata</taxon>
        <taxon>Vertebrata</taxon>
        <taxon>Euteleostomi</taxon>
        <taxon>Actinopterygii</taxon>
        <taxon>Neopterygii</taxon>
        <taxon>Teleostei</taxon>
        <taxon>Neoteleostei</taxon>
        <taxon>Acanthomorphata</taxon>
        <taxon>Eupercaria</taxon>
        <taxon>Perciformes</taxon>
        <taxon>Notothenioidei</taxon>
        <taxon>Nototheniidae</taxon>
        <taxon>Notothenia</taxon>
    </lineage>
</organism>
<dbReference type="AlphaFoldDB" id="A0A6I9NA11"/>
<evidence type="ECO:0000256" key="2">
    <source>
        <dbReference type="ARBA" id="ARBA00022692"/>
    </source>
</evidence>
<dbReference type="GO" id="GO:0005783">
    <property type="term" value="C:endoplasmic reticulum"/>
    <property type="evidence" value="ECO:0007669"/>
    <property type="project" value="TreeGrafter"/>
</dbReference>
<comment type="subcellular location">
    <subcellularLocation>
        <location evidence="1">Membrane</location>
        <topology evidence="1">Multi-pass membrane protein</topology>
    </subcellularLocation>
</comment>
<dbReference type="NCBIfam" id="TIGR01494">
    <property type="entry name" value="ATPase_P-type"/>
    <property type="match status" value="1"/>
</dbReference>
<dbReference type="GeneID" id="104946953"/>
<dbReference type="Gene3D" id="3.40.50.1000">
    <property type="entry name" value="HAD superfamily/HAD-like"/>
    <property type="match status" value="1"/>
</dbReference>
<dbReference type="GO" id="GO:0005886">
    <property type="term" value="C:plasma membrane"/>
    <property type="evidence" value="ECO:0007669"/>
    <property type="project" value="TreeGrafter"/>
</dbReference>
<evidence type="ECO:0000259" key="9">
    <source>
        <dbReference type="Pfam" id="PF16212"/>
    </source>
</evidence>
<dbReference type="SUPFAM" id="SSF81665">
    <property type="entry name" value="Calcium ATPase, transmembrane domain M"/>
    <property type="match status" value="1"/>
</dbReference>
<accession>A0A6I9NA11</accession>
<dbReference type="InterPro" id="IPR001757">
    <property type="entry name" value="P_typ_ATPase"/>
</dbReference>
<dbReference type="InterPro" id="IPR023214">
    <property type="entry name" value="HAD_sf"/>
</dbReference>
<dbReference type="RefSeq" id="XP_010771176.1">
    <property type="nucleotide sequence ID" value="XM_010772874.1"/>
</dbReference>
<protein>
    <submittedName>
        <fullName evidence="11">Probable phospholipid-transporting ATPase IH</fullName>
    </submittedName>
</protein>
<evidence type="ECO:0000256" key="6">
    <source>
        <dbReference type="ARBA" id="ARBA00023136"/>
    </source>
</evidence>
<keyword evidence="3" id="KW-0479">Metal-binding</keyword>
<evidence type="ECO:0000259" key="8">
    <source>
        <dbReference type="Pfam" id="PF16209"/>
    </source>
</evidence>
<dbReference type="InterPro" id="IPR023298">
    <property type="entry name" value="ATPase_P-typ_TM_dom_sf"/>
</dbReference>
<feature type="transmembrane region" description="Helical" evidence="7">
    <location>
        <begin position="286"/>
        <end position="306"/>
    </location>
</feature>
<dbReference type="GO" id="GO:0016887">
    <property type="term" value="F:ATP hydrolysis activity"/>
    <property type="evidence" value="ECO:0007669"/>
    <property type="project" value="InterPro"/>
</dbReference>
<dbReference type="KEGG" id="ncc:104946953"/>
<evidence type="ECO:0000256" key="5">
    <source>
        <dbReference type="ARBA" id="ARBA00022989"/>
    </source>
</evidence>
<keyword evidence="5 7" id="KW-1133">Transmembrane helix</keyword>
<dbReference type="PANTHER" id="PTHR24092">
    <property type="entry name" value="PROBABLE PHOSPHOLIPID-TRANSPORTING ATPASE"/>
    <property type="match status" value="1"/>
</dbReference>
<dbReference type="SUPFAM" id="SSF56784">
    <property type="entry name" value="HAD-like"/>
    <property type="match status" value="1"/>
</dbReference>
<dbReference type="OrthoDB" id="377733at2759"/>
<dbReference type="InterPro" id="IPR036412">
    <property type="entry name" value="HAD-like_sf"/>
</dbReference>
<dbReference type="Proteomes" id="UP000504611">
    <property type="component" value="Unplaced"/>
</dbReference>
<evidence type="ECO:0000313" key="10">
    <source>
        <dbReference type="Proteomes" id="UP000504611"/>
    </source>
</evidence>
<evidence type="ECO:0000313" key="11">
    <source>
        <dbReference type="RefSeq" id="XP_010771176.1"/>
    </source>
</evidence>
<evidence type="ECO:0000256" key="1">
    <source>
        <dbReference type="ARBA" id="ARBA00004141"/>
    </source>
</evidence>
<keyword evidence="10" id="KW-1185">Reference proteome</keyword>
<feature type="transmembrane region" description="Helical" evidence="7">
    <location>
        <begin position="336"/>
        <end position="358"/>
    </location>
</feature>